<dbReference type="OrthoDB" id="3525185at2759"/>
<dbReference type="PANTHER" id="PTHR38791:SF5">
    <property type="entry name" value="TRANSCRIPTION FACTOR DBAG-RELATED"/>
    <property type="match status" value="1"/>
</dbReference>
<dbReference type="Proteomes" id="UP000256328">
    <property type="component" value="Unassembled WGS sequence"/>
</dbReference>
<dbReference type="PANTHER" id="PTHR38791">
    <property type="entry name" value="ZN(II)2CYS6 TRANSCRIPTION FACTOR (EUROFUNG)-RELATED-RELATED"/>
    <property type="match status" value="1"/>
</dbReference>
<evidence type="ECO:0000313" key="3">
    <source>
        <dbReference type="EMBL" id="RDW59099.1"/>
    </source>
</evidence>
<keyword evidence="4" id="KW-1185">Reference proteome</keyword>
<comment type="caution">
    <text evidence="3">The sequence shown here is derived from an EMBL/GenBank/DDBJ whole genome shotgun (WGS) entry which is preliminary data.</text>
</comment>
<protein>
    <recommendedName>
        <fullName evidence="2">Zn(2)-C6 fungal-type domain-containing protein</fullName>
    </recommendedName>
</protein>
<organism evidence="3 4">
    <name type="scientific">Coleophoma crateriformis</name>
    <dbReference type="NCBI Taxonomy" id="565419"/>
    <lineage>
        <taxon>Eukaryota</taxon>
        <taxon>Fungi</taxon>
        <taxon>Dikarya</taxon>
        <taxon>Ascomycota</taxon>
        <taxon>Pezizomycotina</taxon>
        <taxon>Leotiomycetes</taxon>
        <taxon>Helotiales</taxon>
        <taxon>Dermateaceae</taxon>
        <taxon>Coleophoma</taxon>
    </lineage>
</organism>
<reference evidence="3 4" key="1">
    <citation type="journal article" date="2018" name="IMA Fungus">
        <title>IMA Genome-F 9: Draft genome sequence of Annulohypoxylon stygium, Aspergillus mulundensis, Berkeleyomyces basicola (syn. Thielaviopsis basicola), Ceratocystis smalleyi, two Cercospora beticola strains, Coleophoma cylindrospora, Fusarium fracticaudum, Phialophora cf. hyalina, and Morchella septimelata.</title>
        <authorList>
            <person name="Wingfield B.D."/>
            <person name="Bills G.F."/>
            <person name="Dong Y."/>
            <person name="Huang W."/>
            <person name="Nel W.J."/>
            <person name="Swalarsk-Parry B.S."/>
            <person name="Vaghefi N."/>
            <person name="Wilken P.M."/>
            <person name="An Z."/>
            <person name="de Beer Z.W."/>
            <person name="De Vos L."/>
            <person name="Chen L."/>
            <person name="Duong T.A."/>
            <person name="Gao Y."/>
            <person name="Hammerbacher A."/>
            <person name="Kikkert J.R."/>
            <person name="Li Y."/>
            <person name="Li H."/>
            <person name="Li K."/>
            <person name="Li Q."/>
            <person name="Liu X."/>
            <person name="Ma X."/>
            <person name="Naidoo K."/>
            <person name="Pethybridge S.J."/>
            <person name="Sun J."/>
            <person name="Steenkamp E.T."/>
            <person name="van der Nest M.A."/>
            <person name="van Wyk S."/>
            <person name="Wingfield M.J."/>
            <person name="Xiong C."/>
            <person name="Yue Q."/>
            <person name="Zhang X."/>
        </authorList>
    </citation>
    <scope>NUCLEOTIDE SEQUENCE [LARGE SCALE GENOMIC DNA]</scope>
    <source>
        <strain evidence="3 4">BP5796</strain>
    </source>
</reference>
<dbReference type="AlphaFoldDB" id="A0A3D8QBE7"/>
<dbReference type="PROSITE" id="PS00463">
    <property type="entry name" value="ZN2_CY6_FUNGAL_1"/>
    <property type="match status" value="1"/>
</dbReference>
<feature type="domain" description="Zn(2)-C6 fungal-type" evidence="2">
    <location>
        <begin position="9"/>
        <end position="37"/>
    </location>
</feature>
<sequence length="493" mass="54544">MVNNGASGACYACKQRHKKCDETRPSCLRCSRAHRQCPGYNASRELKFVNYAGETTCELAHQQSASLLHHSTHIDVHEWPAIKHNARSAFFNDYCITSKDQTLSRGYLNGLETMITKAGPTSEVAKACTIIALASLGKKVGDPMFLHAAENLHSLLLRSFRLSISNETASASVESLITAVLLGLYEIITSTDAYHGAHIAHARGISAILISKQSPFDLVCGGKLFQLSNPLPLEDLDLDNSGLQHLQYSLMKDTKVSPIFSVLCTPLVKQSNTTIESIFIQTASLILRARSLIADEATTIDQLYCLKLDAEQLDERYNAWSENIPDEWQPRSVGVITLKNDETTPPAGYWPGTISSYKDAYIASIWDGYRKARLMVLEIILDCYKRINTSHYLEVDSSIHKKTEELIGGIVSSIPYFLAADLQVFLKNSTTGTPSIVPGRPVGGLLLMNTLWALMTISMVEPRLKSYLKDCLAWVGNHMGLGQATILSKVRYR</sequence>
<evidence type="ECO:0000256" key="1">
    <source>
        <dbReference type="ARBA" id="ARBA00023242"/>
    </source>
</evidence>
<dbReference type="Pfam" id="PF00172">
    <property type="entry name" value="Zn_clus"/>
    <property type="match status" value="1"/>
</dbReference>
<dbReference type="PROSITE" id="PS50048">
    <property type="entry name" value="ZN2_CY6_FUNGAL_2"/>
    <property type="match status" value="1"/>
</dbReference>
<dbReference type="SUPFAM" id="SSF57701">
    <property type="entry name" value="Zn2/Cys6 DNA-binding domain"/>
    <property type="match status" value="1"/>
</dbReference>
<dbReference type="InterPro" id="IPR053175">
    <property type="entry name" value="DHMBA_Reg_Transcription_Factor"/>
</dbReference>
<keyword evidence="1" id="KW-0539">Nucleus</keyword>
<dbReference type="EMBL" id="PDLN01000020">
    <property type="protein sequence ID" value="RDW59099.1"/>
    <property type="molecule type" value="Genomic_DNA"/>
</dbReference>
<evidence type="ECO:0000313" key="4">
    <source>
        <dbReference type="Proteomes" id="UP000256328"/>
    </source>
</evidence>
<proteinExistence type="predicted"/>
<evidence type="ECO:0000259" key="2">
    <source>
        <dbReference type="PROSITE" id="PS50048"/>
    </source>
</evidence>
<dbReference type="SMART" id="SM00066">
    <property type="entry name" value="GAL4"/>
    <property type="match status" value="1"/>
</dbReference>
<name>A0A3D8QBE7_9HELO</name>
<dbReference type="GO" id="GO:0000981">
    <property type="term" value="F:DNA-binding transcription factor activity, RNA polymerase II-specific"/>
    <property type="evidence" value="ECO:0007669"/>
    <property type="project" value="InterPro"/>
</dbReference>
<dbReference type="InterPro" id="IPR001138">
    <property type="entry name" value="Zn2Cys6_DnaBD"/>
</dbReference>
<dbReference type="Gene3D" id="4.10.240.10">
    <property type="entry name" value="Zn(2)-C6 fungal-type DNA-binding domain"/>
    <property type="match status" value="1"/>
</dbReference>
<dbReference type="GO" id="GO:0008270">
    <property type="term" value="F:zinc ion binding"/>
    <property type="evidence" value="ECO:0007669"/>
    <property type="project" value="InterPro"/>
</dbReference>
<gene>
    <name evidence="3" type="ORF">BP5796_12023</name>
</gene>
<dbReference type="InterPro" id="IPR036864">
    <property type="entry name" value="Zn2-C6_fun-type_DNA-bd_sf"/>
</dbReference>
<accession>A0A3D8QBE7</accession>
<dbReference type="CDD" id="cd00067">
    <property type="entry name" value="GAL4"/>
    <property type="match status" value="1"/>
</dbReference>